<evidence type="ECO:0000313" key="3">
    <source>
        <dbReference type="EMBL" id="SQD93261.1"/>
    </source>
</evidence>
<dbReference type="GO" id="GO:0016597">
    <property type="term" value="F:amino acid binding"/>
    <property type="evidence" value="ECO:0007669"/>
    <property type="project" value="InterPro"/>
</dbReference>
<sequence>MHVMPIDRGNEADVELCDDPELAWLYDQAENRLHAPKAVLALTMGGRL</sequence>
<dbReference type="InterPro" id="IPR036901">
    <property type="entry name" value="Asp/Orn_carbamoylTrfase_sf"/>
</dbReference>
<keyword evidence="1 3" id="KW-0808">Transferase</keyword>
<evidence type="ECO:0000256" key="1">
    <source>
        <dbReference type="ARBA" id="ARBA00022679"/>
    </source>
</evidence>
<dbReference type="Pfam" id="PF00185">
    <property type="entry name" value="OTCace"/>
    <property type="match status" value="1"/>
</dbReference>
<name>A0A2X3KKW9_9BACT</name>
<keyword evidence="4" id="KW-1185">Reference proteome</keyword>
<dbReference type="EMBL" id="LS483254">
    <property type="protein sequence ID" value="SQD93261.1"/>
    <property type="molecule type" value="Genomic_DNA"/>
</dbReference>
<dbReference type="Proteomes" id="UP000249818">
    <property type="component" value="Chromosome BARAN1"/>
</dbReference>
<reference evidence="4" key="1">
    <citation type="submission" date="2018-05" db="EMBL/GenBank/DDBJ databases">
        <authorList>
            <person name="Hao L."/>
        </authorList>
    </citation>
    <scope>NUCLEOTIDE SEQUENCE [LARGE SCALE GENOMIC DNA]</scope>
</reference>
<dbReference type="KEGG" id="bana:BARAN1_1239"/>
<dbReference type="EC" id="2.1.3.3" evidence="3"/>
<dbReference type="GO" id="GO:0004585">
    <property type="term" value="F:ornithine carbamoyltransferase activity"/>
    <property type="evidence" value="ECO:0007669"/>
    <property type="project" value="UniProtKB-EC"/>
</dbReference>
<proteinExistence type="predicted"/>
<organism evidence="3 4">
    <name type="scientific">Candidatus Bipolaricaulis anaerobius</name>
    <dbReference type="NCBI Taxonomy" id="2026885"/>
    <lineage>
        <taxon>Bacteria</taxon>
        <taxon>Candidatus Bipolaricaulota</taxon>
        <taxon>Candidatus Bipolaricaulia</taxon>
        <taxon>Candidatus Bipolaricaulales</taxon>
        <taxon>Candidatus Bipolaricaulaceae</taxon>
        <taxon>Candidatus Bipolaricaulis</taxon>
    </lineage>
</organism>
<dbReference type="Gene3D" id="3.40.50.1370">
    <property type="entry name" value="Aspartate/ornithine carbamoyltransferase"/>
    <property type="match status" value="2"/>
</dbReference>
<dbReference type="SUPFAM" id="SSF53671">
    <property type="entry name" value="Aspartate/ornithine carbamoyltransferase"/>
    <property type="match status" value="1"/>
</dbReference>
<evidence type="ECO:0000313" key="4">
    <source>
        <dbReference type="Proteomes" id="UP000249818"/>
    </source>
</evidence>
<protein>
    <submittedName>
        <fullName evidence="3">Putative Aspartate/ornithine carbamoyltransferase, carbamoyl-P binding domain protein</fullName>
        <ecNumber evidence="3">2.1.3.3</ecNumber>
    </submittedName>
</protein>
<dbReference type="InterPro" id="IPR006131">
    <property type="entry name" value="Asp_carbamoyltransf_Asp/Orn-bd"/>
</dbReference>
<evidence type="ECO:0000259" key="2">
    <source>
        <dbReference type="Pfam" id="PF00185"/>
    </source>
</evidence>
<accession>A0A2X3KKW9</accession>
<dbReference type="AlphaFoldDB" id="A0A2X3KKW9"/>
<gene>
    <name evidence="3" type="ORF">BARAN1_1239</name>
</gene>
<feature type="domain" description="Aspartate/ornithine carbamoyltransferase Asp/Orn-binding" evidence="2">
    <location>
        <begin position="1"/>
        <end position="42"/>
    </location>
</feature>